<protein>
    <submittedName>
        <fullName evidence="1">Uncharacterized protein</fullName>
    </submittedName>
</protein>
<comment type="caution">
    <text evidence="1">The sequence shown here is derived from an EMBL/GenBank/DDBJ whole genome shotgun (WGS) entry which is preliminary data.</text>
</comment>
<dbReference type="EMBL" id="BAABLP010000005">
    <property type="protein sequence ID" value="GAA4751454.1"/>
    <property type="molecule type" value="Genomic_DNA"/>
</dbReference>
<name>A0ABP8ZAM6_9MICO</name>
<dbReference type="RefSeq" id="WP_345481581.1">
    <property type="nucleotide sequence ID" value="NZ_BAABLP010000005.1"/>
</dbReference>
<dbReference type="Proteomes" id="UP001500121">
    <property type="component" value="Unassembled WGS sequence"/>
</dbReference>
<reference evidence="2" key="1">
    <citation type="journal article" date="2019" name="Int. J. Syst. Evol. Microbiol.">
        <title>The Global Catalogue of Microorganisms (GCM) 10K type strain sequencing project: providing services to taxonomists for standard genome sequencing and annotation.</title>
        <authorList>
            <consortium name="The Broad Institute Genomics Platform"/>
            <consortium name="The Broad Institute Genome Sequencing Center for Infectious Disease"/>
            <person name="Wu L."/>
            <person name="Ma J."/>
        </authorList>
    </citation>
    <scope>NUCLEOTIDE SEQUENCE [LARGE SCALE GENOMIC DNA]</scope>
    <source>
        <strain evidence="2">JCM 19015</strain>
    </source>
</reference>
<organism evidence="1 2">
    <name type="scientific">Amnibacterium soli</name>
    <dbReference type="NCBI Taxonomy" id="1282736"/>
    <lineage>
        <taxon>Bacteria</taxon>
        <taxon>Bacillati</taxon>
        <taxon>Actinomycetota</taxon>
        <taxon>Actinomycetes</taxon>
        <taxon>Micrococcales</taxon>
        <taxon>Microbacteriaceae</taxon>
        <taxon>Amnibacterium</taxon>
    </lineage>
</organism>
<gene>
    <name evidence="1" type="ORF">GCM10025783_25010</name>
</gene>
<accession>A0ABP8ZAM6</accession>
<keyword evidence="2" id="KW-1185">Reference proteome</keyword>
<evidence type="ECO:0000313" key="2">
    <source>
        <dbReference type="Proteomes" id="UP001500121"/>
    </source>
</evidence>
<proteinExistence type="predicted"/>
<evidence type="ECO:0000313" key="1">
    <source>
        <dbReference type="EMBL" id="GAA4751454.1"/>
    </source>
</evidence>
<sequence>MQDQLDAFAAVRARSTDRRLHSRGVAGSLQAVMHAVGSIDDGVVICGHVVLASVGVGTP</sequence>